<dbReference type="Proteomes" id="UP001159364">
    <property type="component" value="Linkage Group LG07"/>
</dbReference>
<dbReference type="EMBL" id="JAIWQS010000007">
    <property type="protein sequence ID" value="KAJ8759876.1"/>
    <property type="molecule type" value="Genomic_DNA"/>
</dbReference>
<accession>A0AAV8SZH7</accession>
<dbReference type="Pfam" id="PF14309">
    <property type="entry name" value="DUF4378"/>
    <property type="match status" value="1"/>
</dbReference>
<name>A0AAV8SZH7_9ROSI</name>
<feature type="region of interest" description="Disordered" evidence="1">
    <location>
        <begin position="409"/>
        <end position="434"/>
    </location>
</feature>
<comment type="caution">
    <text evidence="3">The sequence shown here is derived from an EMBL/GenBank/DDBJ whole genome shotgun (WGS) entry which is preliminary data.</text>
</comment>
<dbReference type="PANTHER" id="PTHR46836:SF7">
    <property type="entry name" value="PHOSPHATIDYLINOSITOL N-ACETYGLUCOSAMINLYTRANSFERASE SUBUNIT P-LIKE PROTEIN"/>
    <property type="match status" value="1"/>
</dbReference>
<dbReference type="PANTHER" id="PTHR46836">
    <property type="entry name" value="AFADIN"/>
    <property type="match status" value="1"/>
</dbReference>
<keyword evidence="4" id="KW-1185">Reference proteome</keyword>
<dbReference type="InterPro" id="IPR025486">
    <property type="entry name" value="DUF4378"/>
</dbReference>
<feature type="domain" description="DUF4378" evidence="2">
    <location>
        <begin position="448"/>
        <end position="598"/>
    </location>
</feature>
<sequence length="600" mass="67967">MDEIMSEMSNRNPASSVIARLMGIDEVPYQQPAQKKPRVLSENYLRRVASIGVREKFPEDYPSSLSMEKYEEPNFVFQVLETLKRDKHHGKSSGRKKVKLKSTGVSEDKNLQIPLKCSDASEVPDSLTGKYPWKLDYLVKDKINDPAEDNFCLQLGVKDFSLSFTSGCGHGCICRKCMNENLNADSQENIYSMVNGRPRRQLLRSESVQSYGSCIPASRKVLQKPNPGKAENAPRNLSYHTSSPQVSCLGLWRQEEILVSGSRNVCLEVKERKRTNNGMLITRPKSRFLKDKARRLMHDEDRHLELNRCTILVKDGYSSSCASEKSVHQDVSKGAFEEDCANSQWSGTDPESRMGLEESRYPSPVSVLDPFCKNDPLSSSDCLRSDNFASLPNLNMQLELLNSEASDSYSEESGMAVSSDAETGEGSIGDSGENEDIMRSFKAEECRDFSYLVDVLTEAGFHSEDLHIGFDSYRCEEYPISYTIFETLEKKYGGQLSWNRSERRLLFDRINSVLKEILEPSGGLLRWTIPVARRFNVVHGQEVNEDELWKSLVSQEKQAGDECLKFFGKEDRWLVLVDEVEVIGREIEDSLVDELVEECS</sequence>
<organism evidence="3 4">
    <name type="scientific">Erythroxylum novogranatense</name>
    <dbReference type="NCBI Taxonomy" id="1862640"/>
    <lineage>
        <taxon>Eukaryota</taxon>
        <taxon>Viridiplantae</taxon>
        <taxon>Streptophyta</taxon>
        <taxon>Embryophyta</taxon>
        <taxon>Tracheophyta</taxon>
        <taxon>Spermatophyta</taxon>
        <taxon>Magnoliopsida</taxon>
        <taxon>eudicotyledons</taxon>
        <taxon>Gunneridae</taxon>
        <taxon>Pentapetalae</taxon>
        <taxon>rosids</taxon>
        <taxon>fabids</taxon>
        <taxon>Malpighiales</taxon>
        <taxon>Erythroxylaceae</taxon>
        <taxon>Erythroxylum</taxon>
    </lineage>
</organism>
<dbReference type="AlphaFoldDB" id="A0AAV8SZH7"/>
<proteinExistence type="predicted"/>
<evidence type="ECO:0000313" key="3">
    <source>
        <dbReference type="EMBL" id="KAJ8759876.1"/>
    </source>
</evidence>
<gene>
    <name evidence="3" type="ORF">K2173_009977</name>
</gene>
<reference evidence="3 4" key="1">
    <citation type="submission" date="2021-09" db="EMBL/GenBank/DDBJ databases">
        <title>Genomic insights and catalytic innovation underlie evolution of tropane alkaloids biosynthesis.</title>
        <authorList>
            <person name="Wang Y.-J."/>
            <person name="Tian T."/>
            <person name="Huang J.-P."/>
            <person name="Huang S.-X."/>
        </authorList>
    </citation>
    <scope>NUCLEOTIDE SEQUENCE [LARGE SCALE GENOMIC DNA]</scope>
    <source>
        <strain evidence="3">KIB-2018</strain>
        <tissue evidence="3">Leaf</tissue>
    </source>
</reference>
<evidence type="ECO:0000256" key="1">
    <source>
        <dbReference type="SAM" id="MobiDB-lite"/>
    </source>
</evidence>
<evidence type="ECO:0000313" key="4">
    <source>
        <dbReference type="Proteomes" id="UP001159364"/>
    </source>
</evidence>
<evidence type="ECO:0000259" key="2">
    <source>
        <dbReference type="Pfam" id="PF14309"/>
    </source>
</evidence>
<protein>
    <recommendedName>
        <fullName evidence="2">DUF4378 domain-containing protein</fullName>
    </recommendedName>
</protein>